<sequence>MAIMSMRSGYHLRSKGPCPPEFESLPSKRASSPVYDRNSAILIQRSLPRCLKIYVFWDNEPFQESSLRFANAALSYLREQGHNFELVRLGMYEAAIIGGGSLYHYNFKAKRADDPNSAVEMFFPQLFYHRRPGNVLQNLKVEFCVSLGDIVSLPDHPYPHGCMYCESPHIHIHHPVDGGWSGIKKTPPKRRKSLRNKCRPSMTE</sequence>
<feature type="domain" description="DUF3615" evidence="2">
    <location>
        <begin position="70"/>
        <end position="175"/>
    </location>
</feature>
<dbReference type="Proteomes" id="UP001443914">
    <property type="component" value="Unassembled WGS sequence"/>
</dbReference>
<keyword evidence="4" id="KW-1185">Reference proteome</keyword>
<accession>A0AAW1I3F6</accession>
<evidence type="ECO:0000259" key="2">
    <source>
        <dbReference type="Pfam" id="PF12274"/>
    </source>
</evidence>
<dbReference type="Pfam" id="PF12274">
    <property type="entry name" value="DUF3615"/>
    <property type="match status" value="1"/>
</dbReference>
<feature type="compositionally biased region" description="Basic residues" evidence="1">
    <location>
        <begin position="186"/>
        <end position="198"/>
    </location>
</feature>
<evidence type="ECO:0000313" key="3">
    <source>
        <dbReference type="EMBL" id="KAK9684031.1"/>
    </source>
</evidence>
<comment type="caution">
    <text evidence="3">The sequence shown here is derived from an EMBL/GenBank/DDBJ whole genome shotgun (WGS) entry which is preliminary data.</text>
</comment>
<feature type="region of interest" description="Disordered" evidence="1">
    <location>
        <begin position="180"/>
        <end position="204"/>
    </location>
</feature>
<organism evidence="3 4">
    <name type="scientific">Saponaria officinalis</name>
    <name type="common">Common soapwort</name>
    <name type="synonym">Lychnis saponaria</name>
    <dbReference type="NCBI Taxonomy" id="3572"/>
    <lineage>
        <taxon>Eukaryota</taxon>
        <taxon>Viridiplantae</taxon>
        <taxon>Streptophyta</taxon>
        <taxon>Embryophyta</taxon>
        <taxon>Tracheophyta</taxon>
        <taxon>Spermatophyta</taxon>
        <taxon>Magnoliopsida</taxon>
        <taxon>eudicotyledons</taxon>
        <taxon>Gunneridae</taxon>
        <taxon>Pentapetalae</taxon>
        <taxon>Caryophyllales</taxon>
        <taxon>Caryophyllaceae</taxon>
        <taxon>Caryophylleae</taxon>
        <taxon>Saponaria</taxon>
    </lineage>
</organism>
<proteinExistence type="predicted"/>
<evidence type="ECO:0000313" key="4">
    <source>
        <dbReference type="Proteomes" id="UP001443914"/>
    </source>
</evidence>
<dbReference type="AlphaFoldDB" id="A0AAW1I3F6"/>
<gene>
    <name evidence="3" type="ORF">RND81_10G181800</name>
</gene>
<reference evidence="3" key="1">
    <citation type="submission" date="2024-03" db="EMBL/GenBank/DDBJ databases">
        <title>WGS assembly of Saponaria officinalis var. Norfolk2.</title>
        <authorList>
            <person name="Jenkins J."/>
            <person name="Shu S."/>
            <person name="Grimwood J."/>
            <person name="Barry K."/>
            <person name="Goodstein D."/>
            <person name="Schmutz J."/>
            <person name="Leebens-Mack J."/>
            <person name="Osbourn A."/>
        </authorList>
    </citation>
    <scope>NUCLEOTIDE SEQUENCE [LARGE SCALE GENOMIC DNA]</scope>
    <source>
        <strain evidence="3">JIC</strain>
    </source>
</reference>
<evidence type="ECO:0000256" key="1">
    <source>
        <dbReference type="SAM" id="MobiDB-lite"/>
    </source>
</evidence>
<dbReference type="InterPro" id="IPR022059">
    <property type="entry name" value="DUF3615"/>
</dbReference>
<name>A0AAW1I3F6_SAPOF</name>
<dbReference type="EMBL" id="JBDFQZ010000010">
    <property type="protein sequence ID" value="KAK9684031.1"/>
    <property type="molecule type" value="Genomic_DNA"/>
</dbReference>
<protein>
    <recommendedName>
        <fullName evidence="2">DUF3615 domain-containing protein</fullName>
    </recommendedName>
</protein>